<organism evidence="5">
    <name type="scientific">Aliivibrio wodanis</name>
    <dbReference type="NCBI Taxonomy" id="80852"/>
    <lineage>
        <taxon>Bacteria</taxon>
        <taxon>Pseudomonadati</taxon>
        <taxon>Pseudomonadota</taxon>
        <taxon>Gammaproteobacteria</taxon>
        <taxon>Vibrionales</taxon>
        <taxon>Vibrionaceae</taxon>
        <taxon>Aliivibrio</taxon>
    </lineage>
</organism>
<dbReference type="PANTHER" id="PTHR17920">
    <property type="entry name" value="TRANSMEMBRANE AND COILED-COIL DOMAIN-CONTAINING PROTEIN 4 TMCO4"/>
    <property type="match status" value="1"/>
</dbReference>
<evidence type="ECO:0000256" key="1">
    <source>
        <dbReference type="ARBA" id="ARBA00004141"/>
    </source>
</evidence>
<protein>
    <recommendedName>
        <fullName evidence="6">DUF726 domain-containing protein</fullName>
    </recommendedName>
</protein>
<evidence type="ECO:0000313" key="5">
    <source>
        <dbReference type="EMBL" id="VVV06336.1"/>
    </source>
</evidence>
<gene>
    <name evidence="5" type="ORF">AW0309160_03826</name>
</gene>
<dbReference type="EMBL" id="LR721751">
    <property type="protein sequence ID" value="VVV06336.1"/>
    <property type="molecule type" value="Genomic_DNA"/>
</dbReference>
<keyword evidence="4" id="KW-0472">Membrane</keyword>
<dbReference type="InterPro" id="IPR029058">
    <property type="entry name" value="AB_hydrolase_fold"/>
</dbReference>
<name>A0A5Q4YZ68_9GAMM</name>
<evidence type="ECO:0008006" key="6">
    <source>
        <dbReference type="Google" id="ProtNLM"/>
    </source>
</evidence>
<reference evidence="5" key="1">
    <citation type="submission" date="2019-09" db="EMBL/GenBank/DDBJ databases">
        <authorList>
            <person name="Hjerde E."/>
        </authorList>
    </citation>
    <scope>NUCLEOTIDE SEQUENCE</scope>
    <source>
        <strain evidence="5">06/09/160</strain>
    </source>
</reference>
<comment type="subcellular location">
    <subcellularLocation>
        <location evidence="1">Membrane</location>
        <topology evidence="1">Multi-pass membrane protein</topology>
    </subcellularLocation>
</comment>
<accession>A0A5Q4YZ68</accession>
<dbReference type="InterPro" id="IPR007941">
    <property type="entry name" value="DUF726"/>
</dbReference>
<evidence type="ECO:0000256" key="2">
    <source>
        <dbReference type="ARBA" id="ARBA00022692"/>
    </source>
</evidence>
<dbReference type="AlphaFoldDB" id="A0A5Q4YZ68"/>
<sequence length="222" mass="25111">MMVEDGYTNQQIQEISGACSSAVVRWKWQYKQEMLSITPQNTTALTSAGVFVVDKVMGHWKRSFYETVHVARDLAQAIEETPNLNQCILMGHSLGGRIVRHRLNEISTPNTVSVAYILAGAVSSEAEEWEPLMEKHSTLKLINCMSMSDYVLKSAYRAGTLWDHEPAGLAPILEETHEFTLNLDVSEYASGHMNFKQQELGIFLKKELSQLEQKKRNQLHLA</sequence>
<evidence type="ECO:0000256" key="3">
    <source>
        <dbReference type="ARBA" id="ARBA00022989"/>
    </source>
</evidence>
<evidence type="ECO:0000256" key="4">
    <source>
        <dbReference type="ARBA" id="ARBA00023136"/>
    </source>
</evidence>
<dbReference type="Gene3D" id="3.40.50.1820">
    <property type="entry name" value="alpha/beta hydrolase"/>
    <property type="match status" value="1"/>
</dbReference>
<dbReference type="SUPFAM" id="SSF53474">
    <property type="entry name" value="alpha/beta-Hydrolases"/>
    <property type="match status" value="1"/>
</dbReference>
<dbReference type="PANTHER" id="PTHR17920:SF3">
    <property type="entry name" value="TRANSMEMBRANE AND COILED-COIL DOMAIN-CONTAINING PROTEIN 4"/>
    <property type="match status" value="1"/>
</dbReference>
<dbReference type="Pfam" id="PF05277">
    <property type="entry name" value="DUF726"/>
    <property type="match status" value="1"/>
</dbReference>
<proteinExistence type="predicted"/>
<keyword evidence="2" id="KW-0812">Transmembrane</keyword>
<keyword evidence="3" id="KW-1133">Transmembrane helix</keyword>
<dbReference type="GO" id="GO:0016020">
    <property type="term" value="C:membrane"/>
    <property type="evidence" value="ECO:0007669"/>
    <property type="project" value="UniProtKB-SubCell"/>
</dbReference>